<dbReference type="Proteomes" id="UP000032142">
    <property type="component" value="Unassembled WGS sequence"/>
</dbReference>
<dbReference type="EMBL" id="KN393739">
    <property type="protein sequence ID" value="KHG10373.1"/>
    <property type="molecule type" value="Genomic_DNA"/>
</dbReference>
<reference evidence="2" key="1">
    <citation type="submission" date="2014-09" db="EMBL/GenBank/DDBJ databases">
        <authorList>
            <person name="Mudge J."/>
            <person name="Ramaraj T."/>
            <person name="Lindquist I.E."/>
            <person name="Bharti A.K."/>
            <person name="Sundararajan A."/>
            <person name="Cameron C.T."/>
            <person name="Woodward J.E."/>
            <person name="May G.D."/>
            <person name="Brubaker C."/>
            <person name="Broadhvest J."/>
            <person name="Wilkins T.A."/>
        </authorList>
    </citation>
    <scope>NUCLEOTIDE SEQUENCE</scope>
    <source>
        <strain evidence="2">cv. AKA8401</strain>
    </source>
</reference>
<sequence length="24" mass="2883">MRLSYIYPLALLYTWCTHSITHVT</sequence>
<evidence type="ECO:0000313" key="1">
    <source>
        <dbReference type="EMBL" id="KHG10373.1"/>
    </source>
</evidence>
<gene>
    <name evidence="1" type="ORF">F383_02356</name>
</gene>
<name>A0A0B0N7C9_GOSAR</name>
<keyword evidence="2" id="KW-1185">Reference proteome</keyword>
<protein>
    <submittedName>
        <fullName evidence="1">Uncharacterized protein</fullName>
    </submittedName>
</protein>
<evidence type="ECO:0000313" key="2">
    <source>
        <dbReference type="Proteomes" id="UP000032142"/>
    </source>
</evidence>
<dbReference type="AlphaFoldDB" id="A0A0B0N7C9"/>
<organism evidence="1 2">
    <name type="scientific">Gossypium arboreum</name>
    <name type="common">Tree cotton</name>
    <name type="synonym">Gossypium nanking</name>
    <dbReference type="NCBI Taxonomy" id="29729"/>
    <lineage>
        <taxon>Eukaryota</taxon>
        <taxon>Viridiplantae</taxon>
        <taxon>Streptophyta</taxon>
        <taxon>Embryophyta</taxon>
        <taxon>Tracheophyta</taxon>
        <taxon>Spermatophyta</taxon>
        <taxon>Magnoliopsida</taxon>
        <taxon>eudicotyledons</taxon>
        <taxon>Gunneridae</taxon>
        <taxon>Pentapetalae</taxon>
        <taxon>rosids</taxon>
        <taxon>malvids</taxon>
        <taxon>Malvales</taxon>
        <taxon>Malvaceae</taxon>
        <taxon>Malvoideae</taxon>
        <taxon>Gossypium</taxon>
    </lineage>
</organism>
<accession>A0A0B0N7C9</accession>
<proteinExistence type="predicted"/>